<feature type="domain" description="PA14" evidence="3">
    <location>
        <begin position="658"/>
        <end position="806"/>
    </location>
</feature>
<feature type="domain" description="PA14" evidence="3">
    <location>
        <begin position="1173"/>
        <end position="1317"/>
    </location>
</feature>
<feature type="compositionally biased region" description="Low complexity" evidence="1">
    <location>
        <begin position="94"/>
        <end position="106"/>
    </location>
</feature>
<dbReference type="InterPro" id="IPR011658">
    <property type="entry name" value="PA14_dom"/>
</dbReference>
<proteinExistence type="predicted"/>
<feature type="compositionally biased region" description="Polar residues" evidence="1">
    <location>
        <begin position="1121"/>
        <end position="1130"/>
    </location>
</feature>
<feature type="transmembrane region" description="Helical" evidence="2">
    <location>
        <begin position="52"/>
        <end position="71"/>
    </location>
</feature>
<feature type="region of interest" description="Disordered" evidence="1">
    <location>
        <begin position="1101"/>
        <end position="1130"/>
    </location>
</feature>
<dbReference type="Gene3D" id="2.180.10.10">
    <property type="entry name" value="RHS repeat-associated core"/>
    <property type="match status" value="2"/>
</dbReference>
<dbReference type="RefSeq" id="WP_225949840.1">
    <property type="nucleotide sequence ID" value="NZ_JADBEJ010000005.1"/>
</dbReference>
<feature type="region of interest" description="Disordered" evidence="1">
    <location>
        <begin position="92"/>
        <end position="132"/>
    </location>
</feature>
<dbReference type="InterPro" id="IPR006530">
    <property type="entry name" value="YD"/>
</dbReference>
<dbReference type="SUPFAM" id="SSF56988">
    <property type="entry name" value="Anthrax protective antigen"/>
    <property type="match status" value="2"/>
</dbReference>
<dbReference type="PROSITE" id="PS51820">
    <property type="entry name" value="PA14"/>
    <property type="match status" value="2"/>
</dbReference>
<dbReference type="Gene3D" id="2.60.120.380">
    <property type="match status" value="1"/>
</dbReference>
<dbReference type="InterPro" id="IPR050708">
    <property type="entry name" value="T6SS_VgrG/RHS"/>
</dbReference>
<comment type="caution">
    <text evidence="4">The sequence shown here is derived from an EMBL/GenBank/DDBJ whole genome shotgun (WGS) entry which is preliminary data.</text>
</comment>
<dbReference type="PANTHER" id="PTHR32305:SF15">
    <property type="entry name" value="PROTEIN RHSA-RELATED"/>
    <property type="match status" value="1"/>
</dbReference>
<evidence type="ECO:0000256" key="2">
    <source>
        <dbReference type="SAM" id="Phobius"/>
    </source>
</evidence>
<dbReference type="Proteomes" id="UP000656548">
    <property type="component" value="Unassembled WGS sequence"/>
</dbReference>
<evidence type="ECO:0000259" key="3">
    <source>
        <dbReference type="PROSITE" id="PS51820"/>
    </source>
</evidence>
<keyword evidence="2" id="KW-0472">Membrane</keyword>
<reference evidence="4 5" key="1">
    <citation type="submission" date="2020-10" db="EMBL/GenBank/DDBJ databases">
        <title>Sequencing the genomes of 1000 actinobacteria strains.</title>
        <authorList>
            <person name="Klenk H.-P."/>
        </authorList>
    </citation>
    <scope>NUCLEOTIDE SEQUENCE [LARGE SCALE GENOMIC DNA]</scope>
    <source>
        <strain evidence="4 5">DSM 46661</strain>
    </source>
</reference>
<dbReference type="InterPro" id="IPR022385">
    <property type="entry name" value="Rhs_assc_core"/>
</dbReference>
<protein>
    <submittedName>
        <fullName evidence="4">RHS repeat-associated protein</fullName>
    </submittedName>
</protein>
<dbReference type="InterPro" id="IPR037524">
    <property type="entry name" value="PA14/GLEYA"/>
</dbReference>
<name>A0ABR9LB11_9PSEU</name>
<keyword evidence="5" id="KW-1185">Reference proteome</keyword>
<dbReference type="NCBIfam" id="TIGR01643">
    <property type="entry name" value="YD_repeat_2x"/>
    <property type="match status" value="1"/>
</dbReference>
<sequence>MNGSVGRVIPSITPRSPTGRGETASTAFAVAMEGAFVFLLRREVERTQWIRALVFVLIAVLVIGSTEAVSAPPKAAAAAERIDPREVGVLPSEPAATATPQAPSTADFGSSTRLDGGAGSHFDPQRSKPVSRSMFVTEYENPDGTRSVRQSNQPLNVQDAAGNWQPVQTTLSTDPATKRADADQHPLSPSLATKADDTAVLQVESGGHTASLAMDKAAGSTAAVKGDSVTYAEVAAGTDLEYEVTPGAVKETIKLKRLPADGRSSWKFKLNTGGLTPKLENGTVVLADQAGAAKIVMPPIETWDSAGNGETAPAMTGGTYSLEQAGADWWLTVAVDANWLRDPKRVYPVYVDPTFTYGVKESHSYRSDGTNCDACGLRIGNSQAKGDTYNRSVFNVDYTPLFGKTVVGARMDLTRNTSVVGSLKTWNANLHHASAFNFNGVGGYMTSALVGDVGSFVGEGLTGFIRDRVNARDGSVFFMMIGAENPGTWTYKNLNATLIVDTGSPAPATSLVGPADGTVSTSLSPTLSVKPVTDPDGEPVKYCFRIATGADAKSGVVVESGCLTTPTWTVPAGILQDGVAYTWQAMTYSGTTTITPTWVGHFKIDQRIGDHGPSPADDAGPVTVNLANGNASLSQQTPTFETVGGNAGLTFGYNSQQRENKGLKASYFVDLSHNGLISDAQQPVLVRTEPQVNVDWGVDSPFAPALPGDWFVARWEGFFQAPVAGTYQFAGVHDDGAVVWINGAKVYDVGTPSDLNWTQATNVVLTAGQRVPIKVENAEATGAAKMRLFVRTTDNTTVAPQIVPADWLYTSDLPVLPQGWTLSADLDGDGSSYTEAKVTDQNIVLTDATGAKHTWTKKSTGGYTPPQNEDGVLALDTSGRVTLHEGGDVFTFRADGKLDTQGTAADSRKPAALLNIYSGTPSRLTQIKDPVSGRVHTLHYNRPGDDCYGSVAAPAGTDALPPSQMLCRISYWDGTETRLWYAQGRLARIEDPGAENNDYLYDANGLVTGVRSPLAVDWVAVDAAHRNTTETYTAIAYAVQNGKTQVASVTEPAPAPGQPRPSTGYRYDPANRTTYTDTAGLTPATGFSSKVTYDEADRTLSTTDATGKTSTQEWSPKDLPLSTTDPAGRRSTTVYDYADRPTDAYGPAPGSCFIGQVPNGSCAMSHGHTGYDEGINGLAVAYYDNDSLSGAPKAYATGIGGPAGQFVKNWNSDAPTTGIPADHFSLRATGDIVFPAAGDYTFRVLADDGVRVWVDDQIVIDDWRNTTPAWRSGVVRNSTPGAARRIRIDYYEFDLTAQLELHWTTPAGTQEPVPGAQLKPRYGLTTSTTATESDGVPDKSGVTRFDENGLDPVYGLATSGQGNPGGLKITGSVGYETPGSGYLRKTSKTMATGAKTVYAYYGDTETRANPCVAGSAPVNQGGLAKVITSAAPATGPARVDERVYDASGRAVAESNGGEWTCTTYDDRDRPLEERVPASASSPARTVKHQYSVGGDPLTSAVSDENGTITTTADLLGRVVAYTDVNGVRTSTAYDQVGRTVSSTVTPPDAVDAPRVLTFTYDDAGRALSQKLDAVVLATVTYDSAGELATVAYANGTSLAGVTKDAAARTLSLGWKTSDNKDVTSQVGRTAAGTIVDESLAGVDARPNAPNYVYDGAGRLTEAFVTGHHYTYDYTSPASTTCPAGTQANAGVNTNRVRLVDESAAGTAETRYCYDVADRLLATQGGTGLSGFTYDRAGNTTGWTAADGTVTTLTWDGSDRNTGVKTSGPVAAANAEVAYTRDATDRIVRRDPRNCDNNAVIRYGFTGDGDAPDLTLDAAGRLTSLSLSLPGGVLYTTKVGSDGAFTPAYDHPSVRGDLVLTTDVAGHQVGTLRAFDPYGQPLSSTGAVDPQAVPDNSPGSMDYGWLGEHQRAYEHAGGIALVQMGARPYSPLLGRFLSVDPEEGGSANDYDYVAGDPINSLDLDGHGWFSSLVGAVTRVAQVVSWVPGPIGSIASGVAAVGNAIQGNWGAAAQYAFGALTGGASKWIGAAVGAVKAVGRVASKAGRWFTATTRSASAASRANKILRKVKIGGQGIGYKRHRIALHAPHAVNRRYSKRTKPHVGRWHIHTGKKRTARRVFRVWRKI</sequence>
<feature type="region of interest" description="Disordered" evidence="1">
    <location>
        <begin position="1"/>
        <end position="22"/>
    </location>
</feature>
<feature type="compositionally biased region" description="Polar residues" evidence="1">
    <location>
        <begin position="1101"/>
        <end position="1114"/>
    </location>
</feature>
<organism evidence="4 5">
    <name type="scientific">Amycolatopsis roodepoortensis</name>
    <dbReference type="NCBI Taxonomy" id="700274"/>
    <lineage>
        <taxon>Bacteria</taxon>
        <taxon>Bacillati</taxon>
        <taxon>Actinomycetota</taxon>
        <taxon>Actinomycetes</taxon>
        <taxon>Pseudonocardiales</taxon>
        <taxon>Pseudonocardiaceae</taxon>
        <taxon>Amycolatopsis</taxon>
    </lineage>
</organism>
<dbReference type="NCBIfam" id="TIGR03696">
    <property type="entry name" value="Rhs_assc_core"/>
    <property type="match status" value="1"/>
</dbReference>
<dbReference type="Pfam" id="PF07691">
    <property type="entry name" value="PA14"/>
    <property type="match status" value="2"/>
</dbReference>
<evidence type="ECO:0000313" key="5">
    <source>
        <dbReference type="Proteomes" id="UP000656548"/>
    </source>
</evidence>
<keyword evidence="2" id="KW-1133">Transmembrane helix</keyword>
<feature type="compositionally biased region" description="Polar residues" evidence="1">
    <location>
        <begin position="165"/>
        <end position="175"/>
    </location>
</feature>
<gene>
    <name evidence="4" type="ORF">H4W30_004807</name>
</gene>
<dbReference type="EMBL" id="JADBEJ010000005">
    <property type="protein sequence ID" value="MBE1577747.1"/>
    <property type="molecule type" value="Genomic_DNA"/>
</dbReference>
<feature type="region of interest" description="Disordered" evidence="1">
    <location>
        <begin position="158"/>
        <end position="190"/>
    </location>
</feature>
<evidence type="ECO:0000256" key="1">
    <source>
        <dbReference type="SAM" id="MobiDB-lite"/>
    </source>
</evidence>
<dbReference type="Gene3D" id="3.90.182.10">
    <property type="entry name" value="Toxin - Anthrax Protective Antigen,domain 1"/>
    <property type="match status" value="1"/>
</dbReference>
<keyword evidence="2" id="KW-0812">Transmembrane</keyword>
<evidence type="ECO:0000313" key="4">
    <source>
        <dbReference type="EMBL" id="MBE1577747.1"/>
    </source>
</evidence>
<accession>A0ABR9LB11</accession>
<dbReference type="PANTHER" id="PTHR32305">
    <property type="match status" value="1"/>
</dbReference>
<dbReference type="SMART" id="SM00758">
    <property type="entry name" value="PA14"/>
    <property type="match status" value="2"/>
</dbReference>
<feature type="region of interest" description="Disordered" evidence="1">
    <location>
        <begin position="1049"/>
        <end position="1068"/>
    </location>
</feature>